<reference evidence="1" key="1">
    <citation type="submission" date="2021-01" db="EMBL/GenBank/DDBJ databases">
        <authorList>
            <consortium name="Genoscope - CEA"/>
            <person name="William W."/>
        </authorList>
    </citation>
    <scope>NUCLEOTIDE SEQUENCE</scope>
</reference>
<accession>A0A8S1VY16</accession>
<sequence>MQGKQTQDSLETICKIHNLEFIDVDLDMSDKLQIQFFCGKCLVDKLNNNKVTTIEQSKERIQKIKTQQQEIKTKENQSRLNYLLMILKKRCIKKYNNIYIFPIQKEKSELHEQYFQLNYFEDIKQLQEYNSDNYLISSKKLIEDNNFIDDVTRQFELLFNYAKYFQTLDIFEKTKQIIEDLMENNILQLPPLFFTKNESKTPSLNRICPNHKTEIIMIDMDSQNKKIEDRFACDCIAENPQIKYSIIESLINNGEITIQNQIKCYQSINRKAKIKNLIYTNQQLR</sequence>
<comment type="caution">
    <text evidence="1">The sequence shown here is derived from an EMBL/GenBank/DDBJ whole genome shotgun (WGS) entry which is preliminary data.</text>
</comment>
<organism evidence="1 2">
    <name type="scientific">Paramecium pentaurelia</name>
    <dbReference type="NCBI Taxonomy" id="43138"/>
    <lineage>
        <taxon>Eukaryota</taxon>
        <taxon>Sar</taxon>
        <taxon>Alveolata</taxon>
        <taxon>Ciliophora</taxon>
        <taxon>Intramacronucleata</taxon>
        <taxon>Oligohymenophorea</taxon>
        <taxon>Peniculida</taxon>
        <taxon>Parameciidae</taxon>
        <taxon>Paramecium</taxon>
    </lineage>
</organism>
<keyword evidence="2" id="KW-1185">Reference proteome</keyword>
<proteinExistence type="predicted"/>
<protein>
    <submittedName>
        <fullName evidence="1">Uncharacterized protein</fullName>
    </submittedName>
</protein>
<dbReference type="AlphaFoldDB" id="A0A8S1VY16"/>
<evidence type="ECO:0000313" key="1">
    <source>
        <dbReference type="EMBL" id="CAD8182634.1"/>
    </source>
</evidence>
<dbReference type="EMBL" id="CAJJDO010000079">
    <property type="protein sequence ID" value="CAD8182634.1"/>
    <property type="molecule type" value="Genomic_DNA"/>
</dbReference>
<evidence type="ECO:0000313" key="2">
    <source>
        <dbReference type="Proteomes" id="UP000689195"/>
    </source>
</evidence>
<dbReference type="Proteomes" id="UP000689195">
    <property type="component" value="Unassembled WGS sequence"/>
</dbReference>
<name>A0A8S1VY16_9CILI</name>
<gene>
    <name evidence="1" type="ORF">PPENT_87.1.T0790041</name>
</gene>